<comment type="subcellular location">
    <subcellularLocation>
        <location evidence="1">Cell membrane</location>
        <topology evidence="1">Multi-pass membrane protein</topology>
    </subcellularLocation>
</comment>
<evidence type="ECO:0000256" key="4">
    <source>
        <dbReference type="ARBA" id="ARBA00022475"/>
    </source>
</evidence>
<feature type="transmembrane region" description="Helical" evidence="8">
    <location>
        <begin position="216"/>
        <end position="235"/>
    </location>
</feature>
<dbReference type="InterPro" id="IPR037294">
    <property type="entry name" value="ABC_BtuC-like"/>
</dbReference>
<sequence length="353" mass="36020">MSVIEVTRLPGHTAVRLRRPSVSAVVRPRLLVTCLVLAALTVLVLCLGLATGDYPLGLPDVVQALVGAGDAGTRLIVVELRLPRALIGLLAGAAFAMSGAIMQTLTRNALASPDMLGITSGAGTAVVGGLVFGVGLGAQTLGLAGALLTAVLIYALAWNRGTTGFRIVLIGIGVNWVCVSIIQYLIVKAKEYQAQQAVGWLVGNLNGRGWEHVRPLAVALAVLIPLALLFGPWLRALQLGDQVAAGLGVPVQRARLALLCAAVGLVAFATAAAGPVAFVALAAPQIALRLAGTARPPLIASALTGALTVLGCDLIAQRLFADLELPVGVVTGVLGAPFLLWLLARANRIGSGG</sequence>
<dbReference type="EMBL" id="QTTT01000001">
    <property type="protein sequence ID" value="REF00006.1"/>
    <property type="molecule type" value="Genomic_DNA"/>
</dbReference>
<dbReference type="GO" id="GO:0033214">
    <property type="term" value="P:siderophore-iron import into cell"/>
    <property type="evidence" value="ECO:0007669"/>
    <property type="project" value="TreeGrafter"/>
</dbReference>
<evidence type="ECO:0000313" key="10">
    <source>
        <dbReference type="Proteomes" id="UP000256661"/>
    </source>
</evidence>
<evidence type="ECO:0000256" key="8">
    <source>
        <dbReference type="SAM" id="Phobius"/>
    </source>
</evidence>
<dbReference type="Gene3D" id="1.10.3470.10">
    <property type="entry name" value="ABC transporter involved in vitamin B12 uptake, BtuC"/>
    <property type="match status" value="1"/>
</dbReference>
<dbReference type="GO" id="GO:0005886">
    <property type="term" value="C:plasma membrane"/>
    <property type="evidence" value="ECO:0007669"/>
    <property type="project" value="UniProtKB-SubCell"/>
</dbReference>
<feature type="transmembrane region" description="Helical" evidence="8">
    <location>
        <begin position="323"/>
        <end position="344"/>
    </location>
</feature>
<proteinExistence type="inferred from homology"/>
<evidence type="ECO:0000256" key="2">
    <source>
        <dbReference type="ARBA" id="ARBA00007935"/>
    </source>
</evidence>
<comment type="similarity">
    <text evidence="2">Belongs to the binding-protein-dependent transport system permease family. FecCD subfamily.</text>
</comment>
<keyword evidence="5 8" id="KW-0812">Transmembrane</keyword>
<comment type="caution">
    <text evidence="9">The sequence shown here is derived from an EMBL/GenBank/DDBJ whole genome shotgun (WGS) entry which is preliminary data.</text>
</comment>
<organism evidence="9 10">
    <name type="scientific">Thermomonospora umbrina</name>
    <dbReference type="NCBI Taxonomy" id="111806"/>
    <lineage>
        <taxon>Bacteria</taxon>
        <taxon>Bacillati</taxon>
        <taxon>Actinomycetota</taxon>
        <taxon>Actinomycetes</taxon>
        <taxon>Streptosporangiales</taxon>
        <taxon>Thermomonosporaceae</taxon>
        <taxon>Thermomonospora</taxon>
    </lineage>
</organism>
<feature type="transmembrane region" description="Helical" evidence="8">
    <location>
        <begin position="85"/>
        <end position="103"/>
    </location>
</feature>
<dbReference type="InterPro" id="IPR000522">
    <property type="entry name" value="ABC_transptr_permease_BtuC"/>
</dbReference>
<dbReference type="GO" id="GO:0022857">
    <property type="term" value="F:transmembrane transporter activity"/>
    <property type="evidence" value="ECO:0007669"/>
    <property type="project" value="InterPro"/>
</dbReference>
<evidence type="ECO:0000313" key="9">
    <source>
        <dbReference type="EMBL" id="REF00006.1"/>
    </source>
</evidence>
<evidence type="ECO:0000256" key="3">
    <source>
        <dbReference type="ARBA" id="ARBA00022448"/>
    </source>
</evidence>
<keyword evidence="6 8" id="KW-1133">Transmembrane helix</keyword>
<feature type="transmembrane region" description="Helical" evidence="8">
    <location>
        <begin position="165"/>
        <end position="186"/>
    </location>
</feature>
<dbReference type="CDD" id="cd06550">
    <property type="entry name" value="TM_ABC_iron-siderophores_like"/>
    <property type="match status" value="1"/>
</dbReference>
<evidence type="ECO:0000256" key="7">
    <source>
        <dbReference type="ARBA" id="ARBA00023136"/>
    </source>
</evidence>
<feature type="transmembrane region" description="Helical" evidence="8">
    <location>
        <begin position="115"/>
        <end position="134"/>
    </location>
</feature>
<keyword evidence="7 8" id="KW-0472">Membrane</keyword>
<evidence type="ECO:0000256" key="5">
    <source>
        <dbReference type="ARBA" id="ARBA00022692"/>
    </source>
</evidence>
<dbReference type="AlphaFoldDB" id="A0A3D9T426"/>
<keyword evidence="4" id="KW-1003">Cell membrane</keyword>
<feature type="transmembrane region" description="Helical" evidence="8">
    <location>
        <begin position="298"/>
        <end position="316"/>
    </location>
</feature>
<feature type="transmembrane region" description="Helical" evidence="8">
    <location>
        <begin position="30"/>
        <end position="50"/>
    </location>
</feature>
<dbReference type="PANTHER" id="PTHR30472">
    <property type="entry name" value="FERRIC ENTEROBACTIN TRANSPORT SYSTEM PERMEASE PROTEIN"/>
    <property type="match status" value="1"/>
</dbReference>
<dbReference type="RefSeq" id="WP_116025218.1">
    <property type="nucleotide sequence ID" value="NZ_QTTT01000001.1"/>
</dbReference>
<evidence type="ECO:0000256" key="6">
    <source>
        <dbReference type="ARBA" id="ARBA00022989"/>
    </source>
</evidence>
<reference evidence="9 10" key="1">
    <citation type="submission" date="2018-08" db="EMBL/GenBank/DDBJ databases">
        <title>Sequencing the genomes of 1000 actinobacteria strains.</title>
        <authorList>
            <person name="Klenk H.-P."/>
        </authorList>
    </citation>
    <scope>NUCLEOTIDE SEQUENCE [LARGE SCALE GENOMIC DNA]</scope>
    <source>
        <strain evidence="9 10">DSM 43927</strain>
    </source>
</reference>
<accession>A0A3D9T426</accession>
<dbReference type="Proteomes" id="UP000256661">
    <property type="component" value="Unassembled WGS sequence"/>
</dbReference>
<name>A0A3D9T426_9ACTN</name>
<keyword evidence="3" id="KW-0813">Transport</keyword>
<dbReference type="SUPFAM" id="SSF81345">
    <property type="entry name" value="ABC transporter involved in vitamin B12 uptake, BtuC"/>
    <property type="match status" value="1"/>
</dbReference>
<protein>
    <submittedName>
        <fullName evidence="9">Iron complex transport system permease protein</fullName>
    </submittedName>
</protein>
<feature type="transmembrane region" description="Helical" evidence="8">
    <location>
        <begin position="256"/>
        <end position="278"/>
    </location>
</feature>
<keyword evidence="10" id="KW-1185">Reference proteome</keyword>
<dbReference type="PANTHER" id="PTHR30472:SF24">
    <property type="entry name" value="FERRIC ENTEROBACTIN TRANSPORT SYSTEM PERMEASE PROTEIN FEPG"/>
    <property type="match status" value="1"/>
</dbReference>
<dbReference type="Pfam" id="PF01032">
    <property type="entry name" value="FecCD"/>
    <property type="match status" value="1"/>
</dbReference>
<dbReference type="OrthoDB" id="4455417at2"/>
<evidence type="ECO:0000256" key="1">
    <source>
        <dbReference type="ARBA" id="ARBA00004651"/>
    </source>
</evidence>
<feature type="transmembrane region" description="Helical" evidence="8">
    <location>
        <begin position="140"/>
        <end position="158"/>
    </location>
</feature>
<gene>
    <name evidence="9" type="ORF">DFJ69_5526</name>
</gene>